<dbReference type="AlphaFoldDB" id="A0A9W6WPA2"/>
<accession>A0A9W6WPA2</accession>
<reference evidence="1" key="1">
    <citation type="submission" date="2023-04" db="EMBL/GenBank/DDBJ databases">
        <title>Phytophthora lilii NBRC 32176.</title>
        <authorList>
            <person name="Ichikawa N."/>
            <person name="Sato H."/>
            <person name="Tonouchi N."/>
        </authorList>
    </citation>
    <scope>NUCLEOTIDE SEQUENCE</scope>
    <source>
        <strain evidence="1">NBRC 32176</strain>
    </source>
</reference>
<evidence type="ECO:0000313" key="1">
    <source>
        <dbReference type="EMBL" id="GMF12276.1"/>
    </source>
</evidence>
<sequence length="196" mass="21450">MMNPETPAASSPWSCCCSCHRLALLAGDALLKSFGGASVTHCKATFTSVVDGCFGGRYRTSGKLVGAAAVSEEYESGLGPCIQRYWLDGEVPTFERNDKQPKLNAIVDLVESEQGESPVSLHKEIMKEVMVRDQAFKKALLDFNTGKTQQNPYELILLCPVRLSDVIHYAPPEASLGDVGDNIRLDPKRSMRAVFH</sequence>
<dbReference type="Proteomes" id="UP001165083">
    <property type="component" value="Unassembled WGS sequence"/>
</dbReference>
<dbReference type="EMBL" id="BSXW01000112">
    <property type="protein sequence ID" value="GMF12276.1"/>
    <property type="molecule type" value="Genomic_DNA"/>
</dbReference>
<name>A0A9W6WPA2_9STRA</name>
<keyword evidence="2" id="KW-1185">Reference proteome</keyword>
<evidence type="ECO:0000313" key="2">
    <source>
        <dbReference type="Proteomes" id="UP001165083"/>
    </source>
</evidence>
<gene>
    <name evidence="1" type="ORF">Plil01_000290900</name>
</gene>
<protein>
    <submittedName>
        <fullName evidence="1">Unnamed protein product</fullName>
    </submittedName>
</protein>
<proteinExistence type="predicted"/>
<comment type="caution">
    <text evidence="1">The sequence shown here is derived from an EMBL/GenBank/DDBJ whole genome shotgun (WGS) entry which is preliminary data.</text>
</comment>
<organism evidence="1 2">
    <name type="scientific">Phytophthora lilii</name>
    <dbReference type="NCBI Taxonomy" id="2077276"/>
    <lineage>
        <taxon>Eukaryota</taxon>
        <taxon>Sar</taxon>
        <taxon>Stramenopiles</taxon>
        <taxon>Oomycota</taxon>
        <taxon>Peronosporomycetes</taxon>
        <taxon>Peronosporales</taxon>
        <taxon>Peronosporaceae</taxon>
        <taxon>Phytophthora</taxon>
    </lineage>
</organism>